<evidence type="ECO:0000313" key="2">
    <source>
        <dbReference type="Proteomes" id="UP000806285"/>
    </source>
</evidence>
<sequence>MDAKAIAKTIMLPSNFTDPETRGAKNRTMVHTKAAMPKATASEEAAAAMLRIHSGMSSAIQRGNSAYFSPLLVVPGIGEEADNAGV</sequence>
<proteinExistence type="predicted"/>
<accession>A0ABR9SAP4</accession>
<evidence type="ECO:0000313" key="1">
    <source>
        <dbReference type="EMBL" id="MBE7370037.1"/>
    </source>
</evidence>
<dbReference type="RefSeq" id="WP_193678660.1">
    <property type="nucleotide sequence ID" value="NZ_JADDIV010000006.1"/>
</dbReference>
<organism evidence="1 2">
    <name type="scientific">Ramlibacter pallidus</name>
    <dbReference type="NCBI Taxonomy" id="2780087"/>
    <lineage>
        <taxon>Bacteria</taxon>
        <taxon>Pseudomonadati</taxon>
        <taxon>Pseudomonadota</taxon>
        <taxon>Betaproteobacteria</taxon>
        <taxon>Burkholderiales</taxon>
        <taxon>Comamonadaceae</taxon>
        <taxon>Ramlibacter</taxon>
    </lineage>
</organism>
<name>A0ABR9SAP4_9BURK</name>
<reference evidence="1 2" key="1">
    <citation type="submission" date="2020-10" db="EMBL/GenBank/DDBJ databases">
        <title>Ramlibacter sp. HM2 16S ribosomal RNA gene Genome sequencing and assembly.</title>
        <authorList>
            <person name="Kang M."/>
        </authorList>
    </citation>
    <scope>NUCLEOTIDE SEQUENCE [LARGE SCALE GENOMIC DNA]</scope>
    <source>
        <strain evidence="1 2">HM2</strain>
    </source>
</reference>
<dbReference type="Proteomes" id="UP000806285">
    <property type="component" value="Unassembled WGS sequence"/>
</dbReference>
<protein>
    <submittedName>
        <fullName evidence="1">Uncharacterized protein</fullName>
    </submittedName>
</protein>
<keyword evidence="2" id="KW-1185">Reference proteome</keyword>
<gene>
    <name evidence="1" type="ORF">IM787_20920</name>
</gene>
<comment type="caution">
    <text evidence="1">The sequence shown here is derived from an EMBL/GenBank/DDBJ whole genome shotgun (WGS) entry which is preliminary data.</text>
</comment>
<dbReference type="EMBL" id="JADDIV010000006">
    <property type="protein sequence ID" value="MBE7370037.1"/>
    <property type="molecule type" value="Genomic_DNA"/>
</dbReference>